<proteinExistence type="predicted"/>
<dbReference type="Proteomes" id="UP000030106">
    <property type="component" value="Unassembled WGS sequence"/>
</dbReference>
<reference evidence="1 2" key="1">
    <citation type="submission" date="2012-10" db="EMBL/GenBank/DDBJ databases">
        <title>Genome sequencing and analysis of entomopathogenic fungi Beauveria bassiana D1-5.</title>
        <authorList>
            <person name="Li Q."/>
            <person name="Wang L."/>
            <person name="Zhang Z."/>
            <person name="Wang Q."/>
            <person name="Ren J."/>
            <person name="Wang M."/>
            <person name="Xu W."/>
            <person name="Wang J."/>
            <person name="Lu Y."/>
            <person name="Du Q."/>
            <person name="Sun Z."/>
        </authorList>
    </citation>
    <scope>NUCLEOTIDE SEQUENCE [LARGE SCALE GENOMIC DNA]</scope>
    <source>
        <strain evidence="1 2">D1-5</strain>
    </source>
</reference>
<evidence type="ECO:0000313" key="1">
    <source>
        <dbReference type="EMBL" id="KGQ07104.1"/>
    </source>
</evidence>
<dbReference type="EMBL" id="ANFO01000732">
    <property type="protein sequence ID" value="KGQ07104.1"/>
    <property type="molecule type" value="Genomic_DNA"/>
</dbReference>
<evidence type="ECO:0000313" key="2">
    <source>
        <dbReference type="Proteomes" id="UP000030106"/>
    </source>
</evidence>
<dbReference type="AlphaFoldDB" id="A0A0A2W2B4"/>
<dbReference type="HOGENOM" id="CLU_2133078_0_0_1"/>
<organism evidence="1 2">
    <name type="scientific">Beauveria bassiana D1-5</name>
    <dbReference type="NCBI Taxonomy" id="1245745"/>
    <lineage>
        <taxon>Eukaryota</taxon>
        <taxon>Fungi</taxon>
        <taxon>Dikarya</taxon>
        <taxon>Ascomycota</taxon>
        <taxon>Pezizomycotina</taxon>
        <taxon>Sordariomycetes</taxon>
        <taxon>Hypocreomycetidae</taxon>
        <taxon>Hypocreales</taxon>
        <taxon>Cordycipitaceae</taxon>
        <taxon>Beauveria</taxon>
    </lineage>
</organism>
<sequence length="113" mass="12769">MALHRKRILIVPRHAVSLGHILRRQPHGHDAVADILLLRAPQRRPHVLRHRATPIVARHALHARGDARAYGAGADIRRDGRNGLQRRRARAVHRVQRRADGEARVVEGHARGL</sequence>
<comment type="caution">
    <text evidence="1">The sequence shown here is derived from an EMBL/GenBank/DDBJ whole genome shotgun (WGS) entry which is preliminary data.</text>
</comment>
<accession>A0A0A2W2B4</accession>
<name>A0A0A2W2B4_BEABA</name>
<protein>
    <submittedName>
        <fullName evidence="1">Uncharacterized protein</fullName>
    </submittedName>
</protein>
<gene>
    <name evidence="1" type="ORF">BBAD15_g7557</name>
</gene>